<feature type="transmembrane region" description="Helical" evidence="1">
    <location>
        <begin position="155"/>
        <end position="175"/>
    </location>
</feature>
<reference evidence="2 3" key="1">
    <citation type="journal article" date="2018" name="Biotechnol. Biofuels">
        <title>Integrative visual omics of the white-rot fungus Polyporus brumalis exposes the biotechnological potential of its oxidative enzymes for delignifying raw plant biomass.</title>
        <authorList>
            <person name="Miyauchi S."/>
            <person name="Rancon A."/>
            <person name="Drula E."/>
            <person name="Hage H."/>
            <person name="Chaduli D."/>
            <person name="Favel A."/>
            <person name="Grisel S."/>
            <person name="Henrissat B."/>
            <person name="Herpoel-Gimbert I."/>
            <person name="Ruiz-Duenas F.J."/>
            <person name="Chevret D."/>
            <person name="Hainaut M."/>
            <person name="Lin J."/>
            <person name="Wang M."/>
            <person name="Pangilinan J."/>
            <person name="Lipzen A."/>
            <person name="Lesage-Meessen L."/>
            <person name="Navarro D."/>
            <person name="Riley R."/>
            <person name="Grigoriev I.V."/>
            <person name="Zhou S."/>
            <person name="Raouche S."/>
            <person name="Rosso M.N."/>
        </authorList>
    </citation>
    <scope>NUCLEOTIDE SEQUENCE [LARGE SCALE GENOMIC DNA]</scope>
    <source>
        <strain evidence="2 3">BRFM 1820</strain>
    </source>
</reference>
<evidence type="ECO:0000313" key="3">
    <source>
        <dbReference type="Proteomes" id="UP000256964"/>
    </source>
</evidence>
<keyword evidence="1" id="KW-1133">Transmembrane helix</keyword>
<keyword evidence="1" id="KW-0812">Transmembrane</keyword>
<keyword evidence="3" id="KW-1185">Reference proteome</keyword>
<dbReference type="AlphaFoldDB" id="A0A371CPS6"/>
<proteinExistence type="predicted"/>
<dbReference type="OrthoDB" id="2757285at2759"/>
<accession>A0A371CPS6</accession>
<organism evidence="2 3">
    <name type="scientific">Lentinus brumalis</name>
    <dbReference type="NCBI Taxonomy" id="2498619"/>
    <lineage>
        <taxon>Eukaryota</taxon>
        <taxon>Fungi</taxon>
        <taxon>Dikarya</taxon>
        <taxon>Basidiomycota</taxon>
        <taxon>Agaricomycotina</taxon>
        <taxon>Agaricomycetes</taxon>
        <taxon>Polyporales</taxon>
        <taxon>Polyporaceae</taxon>
        <taxon>Lentinus</taxon>
    </lineage>
</organism>
<keyword evidence="1" id="KW-0472">Membrane</keyword>
<dbReference type="Proteomes" id="UP000256964">
    <property type="component" value="Unassembled WGS sequence"/>
</dbReference>
<gene>
    <name evidence="2" type="ORF">OH76DRAFT_135747</name>
</gene>
<dbReference type="EMBL" id="KZ857488">
    <property type="protein sequence ID" value="RDX42294.1"/>
    <property type="molecule type" value="Genomic_DNA"/>
</dbReference>
<protein>
    <submittedName>
        <fullName evidence="2">Uncharacterized protein</fullName>
    </submittedName>
</protein>
<evidence type="ECO:0000256" key="1">
    <source>
        <dbReference type="SAM" id="Phobius"/>
    </source>
</evidence>
<evidence type="ECO:0000313" key="2">
    <source>
        <dbReference type="EMBL" id="RDX42294.1"/>
    </source>
</evidence>
<name>A0A371CPS6_9APHY</name>
<sequence>MDGEDYIEVLSDLVVWGYYRLSSLLATNCTEVQVSNWKTGAIVWRYKSKERVSSYHLIDRYHILIIQEDGVHAFSFDSHRTAPRSPARTKPGGYLLRLSLPPVNIDRRGHTSISHLRIPRSHPDDRPMFRSDPKHSSLAVCMYYSTFHDEQPISLASSIHLVILVSLSTIHAYLVRAVKTRLRRRSVAPPLETWAPTGARVISMENVSSYRTPSL</sequence>